<dbReference type="RefSeq" id="WP_308949407.1">
    <property type="nucleotide sequence ID" value="NZ_JARXHW010000012.1"/>
</dbReference>
<accession>A0ABU1AUG2</accession>
<organism evidence="3 4">
    <name type="scientific">Thalassobacterium maritimum</name>
    <dbReference type="NCBI Taxonomy" id="3041265"/>
    <lineage>
        <taxon>Bacteria</taxon>
        <taxon>Pseudomonadati</taxon>
        <taxon>Verrucomicrobiota</taxon>
        <taxon>Opitutia</taxon>
        <taxon>Puniceicoccales</taxon>
        <taxon>Coraliomargaritaceae</taxon>
        <taxon>Thalassobacterium</taxon>
    </lineage>
</organism>
<dbReference type="InterPro" id="IPR032466">
    <property type="entry name" value="Metal_Hydrolase"/>
</dbReference>
<proteinExistence type="predicted"/>
<protein>
    <submittedName>
        <fullName evidence="3">Amidohydrolase family protein</fullName>
    </submittedName>
</protein>
<keyword evidence="4" id="KW-1185">Reference proteome</keyword>
<dbReference type="Proteomes" id="UP001225316">
    <property type="component" value="Unassembled WGS sequence"/>
</dbReference>
<name>A0ABU1AUG2_9BACT</name>
<gene>
    <name evidence="3" type="ORF">QEH52_07120</name>
</gene>
<evidence type="ECO:0000256" key="1">
    <source>
        <dbReference type="ARBA" id="ARBA00023239"/>
    </source>
</evidence>
<evidence type="ECO:0000313" key="4">
    <source>
        <dbReference type="Proteomes" id="UP001225316"/>
    </source>
</evidence>
<dbReference type="PANTHER" id="PTHR21240:SF28">
    <property type="entry name" value="ISO-OROTATE DECARBOXYLASE (EUROFUNG)"/>
    <property type="match status" value="1"/>
</dbReference>
<dbReference type="Gene3D" id="3.20.20.140">
    <property type="entry name" value="Metal-dependent hydrolases"/>
    <property type="match status" value="1"/>
</dbReference>
<keyword evidence="1" id="KW-0456">Lyase</keyword>
<reference evidence="3 4" key="1">
    <citation type="submission" date="2023-04" db="EMBL/GenBank/DDBJ databases">
        <title>A novel bacteria isolated from coastal sediment.</title>
        <authorList>
            <person name="Liu X.-J."/>
            <person name="Du Z.-J."/>
        </authorList>
    </citation>
    <scope>NUCLEOTIDE SEQUENCE [LARGE SCALE GENOMIC DNA]</scope>
    <source>
        <strain evidence="3 4">SDUM461003</strain>
    </source>
</reference>
<dbReference type="InterPro" id="IPR032465">
    <property type="entry name" value="ACMSD"/>
</dbReference>
<sequence>MIIDCHTHAYPAEVVAAPRDWARTHREVHWAELVAPLDRPSIQGWSELDTMLAAMDAAAVEQAVLLGWYWENESTCRQQNTAIADWLAQAPQRLIGFAAIYPNANVIEQLESAQALGFRGVGELHMGVQNFSAACPHWQMMAAWCSAHNWPINLHVTETAGHEHPGSVATPLQELVRMATAAPNLKLILAHWGGGLAFFEQNPRLRKALRNVYYDCAASPLLYEMRVFKQMVDLVGIDKLLFGSDYPLRIYPRSQKTPDMTRYIENIQSKSGLSPTDLRQLMGGNFARLMHA</sequence>
<feature type="domain" description="Amidohydrolase-related" evidence="2">
    <location>
        <begin position="3"/>
        <end position="289"/>
    </location>
</feature>
<evidence type="ECO:0000313" key="3">
    <source>
        <dbReference type="EMBL" id="MDQ8207272.1"/>
    </source>
</evidence>
<dbReference type="InterPro" id="IPR006680">
    <property type="entry name" value="Amidohydro-rel"/>
</dbReference>
<dbReference type="SUPFAM" id="SSF51556">
    <property type="entry name" value="Metallo-dependent hydrolases"/>
    <property type="match status" value="1"/>
</dbReference>
<dbReference type="Pfam" id="PF04909">
    <property type="entry name" value="Amidohydro_2"/>
    <property type="match status" value="1"/>
</dbReference>
<comment type="caution">
    <text evidence="3">The sequence shown here is derived from an EMBL/GenBank/DDBJ whole genome shotgun (WGS) entry which is preliminary data.</text>
</comment>
<evidence type="ECO:0000259" key="2">
    <source>
        <dbReference type="Pfam" id="PF04909"/>
    </source>
</evidence>
<dbReference type="EMBL" id="JARXHW010000012">
    <property type="protein sequence ID" value="MDQ8207272.1"/>
    <property type="molecule type" value="Genomic_DNA"/>
</dbReference>
<dbReference type="PANTHER" id="PTHR21240">
    <property type="entry name" value="2-AMINO-3-CARBOXYLMUCONATE-6-SEMIALDEHYDE DECARBOXYLASE"/>
    <property type="match status" value="1"/>
</dbReference>